<feature type="compositionally biased region" description="Basic and acidic residues" evidence="1">
    <location>
        <begin position="21"/>
        <end position="49"/>
    </location>
</feature>
<feature type="compositionally biased region" description="Polar residues" evidence="1">
    <location>
        <begin position="81"/>
        <end position="93"/>
    </location>
</feature>
<protein>
    <submittedName>
        <fullName evidence="2">Uncharacterized protein</fullName>
    </submittedName>
</protein>
<proteinExistence type="predicted"/>
<evidence type="ECO:0000313" key="2">
    <source>
        <dbReference type="EMBL" id="RKF96040.1"/>
    </source>
</evidence>
<accession>A0A420JCJ7</accession>
<reference evidence="2 3" key="1">
    <citation type="journal article" date="2018" name="BMC Genomics">
        <title>Comparative genome analyses reveal sequence features reflecting distinct modes of host-adaptation between dicot and monocot powdery mildew.</title>
        <authorList>
            <person name="Wu Y."/>
            <person name="Ma X."/>
            <person name="Pan Z."/>
            <person name="Kale S.D."/>
            <person name="Song Y."/>
            <person name="King H."/>
            <person name="Zhang Q."/>
            <person name="Presley C."/>
            <person name="Deng X."/>
            <person name="Wei C.I."/>
            <person name="Xiao S."/>
        </authorList>
    </citation>
    <scope>NUCLEOTIDE SEQUENCE [LARGE SCALE GENOMIC DNA]</scope>
    <source>
        <strain evidence="2">UMSG1</strain>
    </source>
</reference>
<dbReference type="EMBL" id="MCBS01001828">
    <property type="protein sequence ID" value="RKF96040.1"/>
    <property type="molecule type" value="Genomic_DNA"/>
</dbReference>
<dbReference type="Proteomes" id="UP000285326">
    <property type="component" value="Unassembled WGS sequence"/>
</dbReference>
<feature type="non-terminal residue" evidence="2">
    <location>
        <position position="1"/>
    </location>
</feature>
<feature type="region of interest" description="Disordered" evidence="1">
    <location>
        <begin position="1"/>
        <end position="60"/>
    </location>
</feature>
<name>A0A420JCJ7_9PEZI</name>
<sequence>NEAPNSEKEKTRKEKKSSKLSGRELKENSEQNKTQDKEADVITSEKLEETPPPPEAFNVIEKDKTAHLLIEPVTTQEILQQNNSVPDQLNPNLADTIDENDIETE</sequence>
<organism evidence="2 3">
    <name type="scientific">Golovinomyces cichoracearum</name>
    <dbReference type="NCBI Taxonomy" id="62708"/>
    <lineage>
        <taxon>Eukaryota</taxon>
        <taxon>Fungi</taxon>
        <taxon>Dikarya</taxon>
        <taxon>Ascomycota</taxon>
        <taxon>Pezizomycotina</taxon>
        <taxon>Leotiomycetes</taxon>
        <taxon>Erysiphales</taxon>
        <taxon>Erysiphaceae</taxon>
        <taxon>Golovinomyces</taxon>
    </lineage>
</organism>
<feature type="compositionally biased region" description="Acidic residues" evidence="1">
    <location>
        <begin position="96"/>
        <end position="105"/>
    </location>
</feature>
<evidence type="ECO:0000313" key="3">
    <source>
        <dbReference type="Proteomes" id="UP000285326"/>
    </source>
</evidence>
<evidence type="ECO:0000256" key="1">
    <source>
        <dbReference type="SAM" id="MobiDB-lite"/>
    </source>
</evidence>
<gene>
    <name evidence="2" type="ORF">GcM1_018002</name>
</gene>
<dbReference type="AlphaFoldDB" id="A0A420JCJ7"/>
<feature type="compositionally biased region" description="Basic and acidic residues" evidence="1">
    <location>
        <begin position="1"/>
        <end position="12"/>
    </location>
</feature>
<comment type="caution">
    <text evidence="2">The sequence shown here is derived from an EMBL/GenBank/DDBJ whole genome shotgun (WGS) entry which is preliminary data.</text>
</comment>
<feature type="region of interest" description="Disordered" evidence="1">
    <location>
        <begin position="81"/>
        <end position="105"/>
    </location>
</feature>